<dbReference type="EMBL" id="JAWDGP010007821">
    <property type="protein sequence ID" value="KAK3703750.1"/>
    <property type="molecule type" value="Genomic_DNA"/>
</dbReference>
<gene>
    <name evidence="1" type="ORF">RRG08_040936</name>
</gene>
<keyword evidence="2" id="KW-1185">Reference proteome</keyword>
<dbReference type="AlphaFoldDB" id="A0AAE0XQS4"/>
<proteinExistence type="predicted"/>
<protein>
    <submittedName>
        <fullName evidence="1">Uncharacterized protein</fullName>
    </submittedName>
</protein>
<dbReference type="Proteomes" id="UP001283361">
    <property type="component" value="Unassembled WGS sequence"/>
</dbReference>
<organism evidence="1 2">
    <name type="scientific">Elysia crispata</name>
    <name type="common">lettuce slug</name>
    <dbReference type="NCBI Taxonomy" id="231223"/>
    <lineage>
        <taxon>Eukaryota</taxon>
        <taxon>Metazoa</taxon>
        <taxon>Spiralia</taxon>
        <taxon>Lophotrochozoa</taxon>
        <taxon>Mollusca</taxon>
        <taxon>Gastropoda</taxon>
        <taxon>Heterobranchia</taxon>
        <taxon>Euthyneura</taxon>
        <taxon>Panpulmonata</taxon>
        <taxon>Sacoglossa</taxon>
        <taxon>Placobranchoidea</taxon>
        <taxon>Plakobranchidae</taxon>
        <taxon>Elysia</taxon>
    </lineage>
</organism>
<name>A0AAE0XQS4_9GAST</name>
<sequence>MCEGYICSTAGVTQTSSACQQGIAGCGTCREKRPLRNLPVLNSRSRLVLDTSASDPTTRAKITPFTWPQFAITALTRALETIKSHQITRNYRRFEPRVARRVSLGFSSSQHCSARELFFKRSFNVVSKSCTLCAIVNMRRLIV</sequence>
<comment type="caution">
    <text evidence="1">The sequence shown here is derived from an EMBL/GenBank/DDBJ whole genome shotgun (WGS) entry which is preliminary data.</text>
</comment>
<evidence type="ECO:0000313" key="2">
    <source>
        <dbReference type="Proteomes" id="UP001283361"/>
    </source>
</evidence>
<accession>A0AAE0XQS4</accession>
<reference evidence="1" key="1">
    <citation type="journal article" date="2023" name="G3 (Bethesda)">
        <title>A reference genome for the long-term kleptoplast-retaining sea slug Elysia crispata morphotype clarki.</title>
        <authorList>
            <person name="Eastman K.E."/>
            <person name="Pendleton A.L."/>
            <person name="Shaikh M.A."/>
            <person name="Suttiyut T."/>
            <person name="Ogas R."/>
            <person name="Tomko P."/>
            <person name="Gavelis G."/>
            <person name="Widhalm J.R."/>
            <person name="Wisecaver J.H."/>
        </authorList>
    </citation>
    <scope>NUCLEOTIDE SEQUENCE</scope>
    <source>
        <strain evidence="1">ECLA1</strain>
    </source>
</reference>
<evidence type="ECO:0000313" key="1">
    <source>
        <dbReference type="EMBL" id="KAK3703750.1"/>
    </source>
</evidence>